<keyword evidence="2" id="KW-1133">Transmembrane helix</keyword>
<dbReference type="EMBL" id="FN649745">
    <property type="protein sequence ID" value="CBN77116.1"/>
    <property type="molecule type" value="Genomic_DNA"/>
</dbReference>
<evidence type="ECO:0000313" key="4">
    <source>
        <dbReference type="EMBL" id="CBN77116.1"/>
    </source>
</evidence>
<dbReference type="InterPro" id="IPR036034">
    <property type="entry name" value="PDZ_sf"/>
</dbReference>
<dbReference type="GO" id="GO:0006508">
    <property type="term" value="P:proteolysis"/>
    <property type="evidence" value="ECO:0007669"/>
    <property type="project" value="InterPro"/>
</dbReference>
<evidence type="ECO:0000256" key="2">
    <source>
        <dbReference type="SAM" id="Phobius"/>
    </source>
</evidence>
<dbReference type="OrthoDB" id="43580at2759"/>
<accession>D8LLB8</accession>
<dbReference type="SUPFAM" id="SSF52096">
    <property type="entry name" value="ClpP/crotonase"/>
    <property type="match status" value="1"/>
</dbReference>
<feature type="compositionally biased region" description="Low complexity" evidence="1">
    <location>
        <begin position="1006"/>
        <end position="1022"/>
    </location>
</feature>
<protein>
    <recommendedName>
        <fullName evidence="3">Tail specific protease domain-containing protein</fullName>
    </recommendedName>
</protein>
<dbReference type="Gene3D" id="3.90.226.10">
    <property type="entry name" value="2-enoyl-CoA Hydratase, Chain A, domain 1"/>
    <property type="match status" value="1"/>
</dbReference>
<feature type="transmembrane region" description="Helical" evidence="2">
    <location>
        <begin position="702"/>
        <end position="721"/>
    </location>
</feature>
<dbReference type="Gene3D" id="2.30.42.10">
    <property type="match status" value="1"/>
</dbReference>
<dbReference type="STRING" id="2880.D8LLB8"/>
<dbReference type="PANTHER" id="PTHR32060:SF22">
    <property type="entry name" value="CARBOXYL-TERMINAL-PROCESSING PEPTIDASE 3, CHLOROPLASTIC"/>
    <property type="match status" value="1"/>
</dbReference>
<dbReference type="GO" id="GO:0008236">
    <property type="term" value="F:serine-type peptidase activity"/>
    <property type="evidence" value="ECO:0007669"/>
    <property type="project" value="InterPro"/>
</dbReference>
<name>D8LLB8_ECTSI</name>
<sequence>MEVAGWRDLDWGQQDVSLSSLPALARGSRTISECVRMVPRPKRLYEAGPGLLFLYEGRQRSFNGVLVCLNSNTGGGASPPELKVLELRALEIGVGEATMGFFEGSHEAWDQFLVEGGGSLVGRLPDLGCRGVAGTDLMLISKPCSGIRHSVLEGRGDVQMSVSFLPRLKTIGTLQTAPAWVLGISPEAGAPDTVAPWGGDDSVPMDEPAANARWVRRRNSLASQEVGMTDVYKGDVSYVPLAWLRCSPIASDWIAGSILCGLQSKFGKLLVVVYTSMATAWVWFEGDRRWSSVVMAASTFLLGSLFLWNYQAVARAISPFGNTRDQLITLILASLSFFYSILAGLYHPRGMLGGEVWWPAVVVVLLIFLLCAAGRECRRRDRRVDAKSWVSLCRRAAVDFQEVGMPLREVLRGSGADSRGYYGTIGGTQRTVRLQTNTPRGQPVTLESSGWSQGELSLTGEEAFARCGGTDPTLDAWLAAFVGEVFENAFTLFNQGPAVVGRINACLAALAATTSKPPSWAEGIVTLSQVYAHDDRELISAAMERGWTSDEFLLRRVVVSAKPERTILSLPDGFALEENIFPVLVRPKELIKIALRGSDYGLLTEQPNRQAGLAIESRSTLYDRLCLRGMVGIQDSYGSNHVGPLVVAALLACSVGPAWQGYAVQVLPLIGVFAMWRGWRYEVFEALSFLVETARGLLSDQACVLAGLVAGVISWNVIVAASGQSLVGVLIGDVVAVKVTFVVGVAMLRMVYSKQWSPGVELGGGDDQMEGLCHLALEGRPVPFQYRMLVVPSATCADLPALARMHVGAGYSFSTSGQGDVQAVGGKAHGSTQESLSSASRQRNGMFGMTLPVSVSCVVCVIQDWWRASRGRGQWGFHEATCLRLKKFSPSTNSRFAWPLSSSGGKKPASGRVRGLRPSLDRGLSVDRINGISSPSRVRDRVVVVMSAERRSSWSWSQATATAIATMQIVATGAPAMASVVEPRSAGPGLVTTVGADLDSAGGAGETSASAASEVPAAPEPSGTFEESWSLSNQFYFDRTHKGNDWNAVKSRLSADISAGRKSEKAATKEMLALLKDKYSRLIGPEVYNMLSKYDLIGVGVMLSPNPAGQLVVASPPKANSQAEKLGVKKGDLVSTINGLNVVNMDSFEVTDYLAKYQGKTVMFELRSPEAGSKTRSVELDRTFPSTENPVAYRVKSQGEHKVGYARLRDFNSIVANSLKDALVEMKAEGADEFVLDLRGNGGGAFQSALGVAGLFMDAKPITYVVDGSGQRAEFMTKKDGVVTEEPLVVWVDGGSASSSEGRGLTPDIRGGLPLKMVSTTFDFDQEQFDLARKKMKACPPMEASRLELKGAAGASSSSL</sequence>
<dbReference type="InterPro" id="IPR029045">
    <property type="entry name" value="ClpP/crotonase-like_dom_sf"/>
</dbReference>
<gene>
    <name evidence="4" type="ORF">Esi_0036_0062</name>
</gene>
<dbReference type="EMBL" id="FN648553">
    <property type="protein sequence ID" value="CBN77116.1"/>
    <property type="molecule type" value="Genomic_DNA"/>
</dbReference>
<feature type="transmembrane region" description="Helical" evidence="2">
    <location>
        <begin position="327"/>
        <end position="345"/>
    </location>
</feature>
<dbReference type="Gene3D" id="3.30.750.44">
    <property type="match status" value="1"/>
</dbReference>
<feature type="transmembrane region" description="Helical" evidence="2">
    <location>
        <begin position="290"/>
        <end position="307"/>
    </location>
</feature>
<dbReference type="SMART" id="SM00245">
    <property type="entry name" value="TSPc"/>
    <property type="match status" value="1"/>
</dbReference>
<dbReference type="PANTHER" id="PTHR32060">
    <property type="entry name" value="TAIL-SPECIFIC PROTEASE"/>
    <property type="match status" value="1"/>
</dbReference>
<dbReference type="InterPro" id="IPR005151">
    <property type="entry name" value="Tail-specific_protease"/>
</dbReference>
<evidence type="ECO:0000259" key="3">
    <source>
        <dbReference type="SMART" id="SM00245"/>
    </source>
</evidence>
<dbReference type="InParanoid" id="D8LLB8"/>
<dbReference type="eggNOG" id="ENOG502QT7D">
    <property type="taxonomic scope" value="Eukaryota"/>
</dbReference>
<keyword evidence="5" id="KW-1185">Reference proteome</keyword>
<evidence type="ECO:0000313" key="5">
    <source>
        <dbReference type="Proteomes" id="UP000002630"/>
    </source>
</evidence>
<dbReference type="GO" id="GO:0004175">
    <property type="term" value="F:endopeptidase activity"/>
    <property type="evidence" value="ECO:0007669"/>
    <property type="project" value="TreeGrafter"/>
</dbReference>
<feature type="region of interest" description="Disordered" evidence="1">
    <location>
        <begin position="999"/>
        <end position="1026"/>
    </location>
</feature>
<feature type="transmembrane region" description="Helical" evidence="2">
    <location>
        <begin position="727"/>
        <end position="748"/>
    </location>
</feature>
<keyword evidence="2" id="KW-0472">Membrane</keyword>
<proteinExistence type="predicted"/>
<dbReference type="Proteomes" id="UP000002630">
    <property type="component" value="Linkage Group LG20"/>
</dbReference>
<reference evidence="4 5" key="1">
    <citation type="journal article" date="2010" name="Nature">
        <title>The Ectocarpus genome and the independent evolution of multicellularity in brown algae.</title>
        <authorList>
            <person name="Cock J.M."/>
            <person name="Sterck L."/>
            <person name="Rouze P."/>
            <person name="Scornet D."/>
            <person name="Allen A.E."/>
            <person name="Amoutzias G."/>
            <person name="Anthouard V."/>
            <person name="Artiguenave F."/>
            <person name="Aury J.M."/>
            <person name="Badger J.H."/>
            <person name="Beszteri B."/>
            <person name="Billiau K."/>
            <person name="Bonnet E."/>
            <person name="Bothwell J.H."/>
            <person name="Bowler C."/>
            <person name="Boyen C."/>
            <person name="Brownlee C."/>
            <person name="Carrano C.J."/>
            <person name="Charrier B."/>
            <person name="Cho G.Y."/>
            <person name="Coelho S.M."/>
            <person name="Collen J."/>
            <person name="Corre E."/>
            <person name="Da Silva C."/>
            <person name="Delage L."/>
            <person name="Delaroque N."/>
            <person name="Dittami S.M."/>
            <person name="Doulbeau S."/>
            <person name="Elias M."/>
            <person name="Farnham G."/>
            <person name="Gachon C.M."/>
            <person name="Gschloessl B."/>
            <person name="Heesch S."/>
            <person name="Jabbari K."/>
            <person name="Jubin C."/>
            <person name="Kawai H."/>
            <person name="Kimura K."/>
            <person name="Kloareg B."/>
            <person name="Kupper F.C."/>
            <person name="Lang D."/>
            <person name="Le Bail A."/>
            <person name="Leblanc C."/>
            <person name="Lerouge P."/>
            <person name="Lohr M."/>
            <person name="Lopez P.J."/>
            <person name="Martens C."/>
            <person name="Maumus F."/>
            <person name="Michel G."/>
            <person name="Miranda-Saavedra D."/>
            <person name="Morales J."/>
            <person name="Moreau H."/>
            <person name="Motomura T."/>
            <person name="Nagasato C."/>
            <person name="Napoli C.A."/>
            <person name="Nelson D.R."/>
            <person name="Nyvall-Collen P."/>
            <person name="Peters A.F."/>
            <person name="Pommier C."/>
            <person name="Potin P."/>
            <person name="Poulain J."/>
            <person name="Quesneville H."/>
            <person name="Read B."/>
            <person name="Rensing S.A."/>
            <person name="Ritter A."/>
            <person name="Rousvoal S."/>
            <person name="Samanta M."/>
            <person name="Samson G."/>
            <person name="Schroeder D.C."/>
            <person name="Segurens B."/>
            <person name="Strittmatter M."/>
            <person name="Tonon T."/>
            <person name="Tregear J.W."/>
            <person name="Valentin K."/>
            <person name="von Dassow P."/>
            <person name="Yamagishi T."/>
            <person name="Van de Peer Y."/>
            <person name="Wincker P."/>
        </authorList>
    </citation>
    <scope>NUCLEOTIDE SEQUENCE [LARGE SCALE GENOMIC DNA]</scope>
    <source>
        <strain evidence="5">Ec32 / CCAP1310/4</strain>
    </source>
</reference>
<feature type="domain" description="Tail specific protease" evidence="3">
    <location>
        <begin position="1173"/>
        <end position="1343"/>
    </location>
</feature>
<keyword evidence="2" id="KW-0812">Transmembrane</keyword>
<feature type="transmembrane region" description="Helical" evidence="2">
    <location>
        <begin position="357"/>
        <end position="374"/>
    </location>
</feature>
<dbReference type="Pfam" id="PF03572">
    <property type="entry name" value="Peptidase_S41"/>
    <property type="match status" value="1"/>
</dbReference>
<evidence type="ECO:0000256" key="1">
    <source>
        <dbReference type="SAM" id="MobiDB-lite"/>
    </source>
</evidence>
<dbReference type="SUPFAM" id="SSF50156">
    <property type="entry name" value="PDZ domain-like"/>
    <property type="match status" value="1"/>
</dbReference>
<organism evidence="4 5">
    <name type="scientific">Ectocarpus siliculosus</name>
    <name type="common">Brown alga</name>
    <name type="synonym">Conferva siliculosa</name>
    <dbReference type="NCBI Taxonomy" id="2880"/>
    <lineage>
        <taxon>Eukaryota</taxon>
        <taxon>Sar</taxon>
        <taxon>Stramenopiles</taxon>
        <taxon>Ochrophyta</taxon>
        <taxon>PX clade</taxon>
        <taxon>Phaeophyceae</taxon>
        <taxon>Ectocarpales</taxon>
        <taxon>Ectocarpaceae</taxon>
        <taxon>Ectocarpus</taxon>
    </lineage>
</organism>